<organism evidence="12 13">
    <name type="scientific">Ideonella dechloratans</name>
    <dbReference type="NCBI Taxonomy" id="36863"/>
    <lineage>
        <taxon>Bacteria</taxon>
        <taxon>Pseudomonadati</taxon>
        <taxon>Pseudomonadota</taxon>
        <taxon>Betaproteobacteria</taxon>
        <taxon>Burkholderiales</taxon>
        <taxon>Sphaerotilaceae</taxon>
        <taxon>Ideonella</taxon>
    </lineage>
</organism>
<dbReference type="SMART" id="SM00047">
    <property type="entry name" value="LYZ2"/>
    <property type="match status" value="1"/>
</dbReference>
<keyword evidence="12" id="KW-0969">Cilium</keyword>
<gene>
    <name evidence="12" type="primary">flgJ</name>
    <name evidence="12" type="ORF">F7Q92_12430</name>
</gene>
<sequence length="295" mass="31255">MAAALPSTLVGANAGLGDARGLDALRTRATKDPKAVAKEAAKQFETLFMQQLLKSMREATKNDDGMDNDASKMGAEMLDSQWATRLAGRPGGLADVIARQMEKQIQSATQPVAAKSDSANTTPVDLAKPDAPVRPPQQAAANFVQQHQDAAQAAEAASGIPASFMIAQAAHETGWGRKEIRNPDGSSAHNLFGIKAGANWSGPTTDVTTTEYIGGVARKVVQKFRAYASYAESFADYAKLMANNPRYQKVVAAGSNAQAFAQGLQKAGYATDPSYADKLGRVINTTLRLQRSLQA</sequence>
<evidence type="ECO:0000256" key="4">
    <source>
        <dbReference type="ARBA" id="ARBA00007974"/>
    </source>
</evidence>
<dbReference type="InterPro" id="IPR023346">
    <property type="entry name" value="Lysozyme-like_dom_sf"/>
</dbReference>
<keyword evidence="13" id="KW-1185">Reference proteome</keyword>
<evidence type="ECO:0000313" key="13">
    <source>
        <dbReference type="Proteomes" id="UP000430120"/>
    </source>
</evidence>
<dbReference type="InterPro" id="IPR002901">
    <property type="entry name" value="MGlyc_endo_b_GlcNAc-like_dom"/>
</dbReference>
<dbReference type="Proteomes" id="UP000430120">
    <property type="component" value="Unassembled WGS sequence"/>
</dbReference>
<keyword evidence="7 12" id="KW-0378">Hydrolase</keyword>
<evidence type="ECO:0000313" key="12">
    <source>
        <dbReference type="EMBL" id="KAB0581080.1"/>
    </source>
</evidence>
<feature type="domain" description="Mannosyl-glycoprotein endo-beta-N-acetylglucosamidase-like" evidence="11">
    <location>
        <begin position="132"/>
        <end position="287"/>
    </location>
</feature>
<keyword evidence="8" id="KW-0326">Glycosidase</keyword>
<dbReference type="GO" id="GO:0071555">
    <property type="term" value="P:cell wall organization"/>
    <property type="evidence" value="ECO:0007669"/>
    <property type="project" value="UniProtKB-KW"/>
</dbReference>
<evidence type="ECO:0000256" key="9">
    <source>
        <dbReference type="ARBA" id="ARBA00023316"/>
    </source>
</evidence>
<dbReference type="OrthoDB" id="289937at2"/>
<evidence type="ECO:0000256" key="5">
    <source>
        <dbReference type="ARBA" id="ARBA00013433"/>
    </source>
</evidence>
<comment type="similarity">
    <text evidence="3">In the N-terminal section; belongs to the FlgJ family.</text>
</comment>
<dbReference type="SUPFAM" id="SSF53955">
    <property type="entry name" value="Lysozyme-like"/>
    <property type="match status" value="1"/>
</dbReference>
<dbReference type="AlphaFoldDB" id="A0A643FAK8"/>
<dbReference type="GO" id="GO:0004040">
    <property type="term" value="F:amidase activity"/>
    <property type="evidence" value="ECO:0007669"/>
    <property type="project" value="InterPro"/>
</dbReference>
<dbReference type="Gene3D" id="1.10.530.10">
    <property type="match status" value="1"/>
</dbReference>
<evidence type="ECO:0000259" key="11">
    <source>
        <dbReference type="SMART" id="SM00047"/>
    </source>
</evidence>
<evidence type="ECO:0000256" key="6">
    <source>
        <dbReference type="ARBA" id="ARBA00022764"/>
    </source>
</evidence>
<dbReference type="Pfam" id="PF10135">
    <property type="entry name" value="Rod-binding"/>
    <property type="match status" value="1"/>
</dbReference>
<proteinExistence type="inferred from homology"/>
<dbReference type="Pfam" id="PF01832">
    <property type="entry name" value="Glucosaminidase"/>
    <property type="match status" value="1"/>
</dbReference>
<dbReference type="PANTHER" id="PTHR33308">
    <property type="entry name" value="PEPTIDOGLYCAN HYDROLASE FLGJ"/>
    <property type="match status" value="1"/>
</dbReference>
<dbReference type="GO" id="GO:0071973">
    <property type="term" value="P:bacterial-type flagellum-dependent cell motility"/>
    <property type="evidence" value="ECO:0007669"/>
    <property type="project" value="TreeGrafter"/>
</dbReference>
<dbReference type="GO" id="GO:0042597">
    <property type="term" value="C:periplasmic space"/>
    <property type="evidence" value="ECO:0007669"/>
    <property type="project" value="UniProtKB-SubCell"/>
</dbReference>
<comment type="subcellular location">
    <subcellularLocation>
        <location evidence="2">Periplasm</location>
    </subcellularLocation>
</comment>
<keyword evidence="9" id="KW-0961">Cell wall biogenesis/degradation</keyword>
<comment type="similarity">
    <text evidence="4">In the C-terminal section; belongs to the glycosyl hydrolase 73 family.</text>
</comment>
<dbReference type="Gene3D" id="2.10.70.40">
    <property type="entry name" value="peptidoglycan hydrolase"/>
    <property type="match status" value="1"/>
</dbReference>
<comment type="caution">
    <text evidence="12">The sequence shown here is derived from an EMBL/GenBank/DDBJ whole genome shotgun (WGS) entry which is preliminary data.</text>
</comment>
<evidence type="ECO:0000256" key="1">
    <source>
        <dbReference type="ARBA" id="ARBA00002954"/>
    </source>
</evidence>
<keyword evidence="6" id="KW-0574">Periplasm</keyword>
<reference evidence="12 13" key="1">
    <citation type="submission" date="2019-09" db="EMBL/GenBank/DDBJ databases">
        <title>Draft genome sequences of 48 bacterial type strains from the CCUG.</title>
        <authorList>
            <person name="Tunovic T."/>
            <person name="Pineiro-Iglesias B."/>
            <person name="Unosson C."/>
            <person name="Inganas E."/>
            <person name="Ohlen M."/>
            <person name="Cardew S."/>
            <person name="Jensie-Markopoulos S."/>
            <person name="Salva-Serra F."/>
            <person name="Jaen-Luchoro D."/>
            <person name="Karlsson R."/>
            <person name="Svensson-Stadler L."/>
            <person name="Chun J."/>
            <person name="Moore E."/>
        </authorList>
    </citation>
    <scope>NUCLEOTIDE SEQUENCE [LARGE SCALE GENOMIC DNA]</scope>
    <source>
        <strain evidence="12 13">CCUG 30977</strain>
    </source>
</reference>
<dbReference type="InterPro" id="IPR051056">
    <property type="entry name" value="Glycosyl_Hydrolase_73"/>
</dbReference>
<evidence type="ECO:0000256" key="8">
    <source>
        <dbReference type="ARBA" id="ARBA00023295"/>
    </source>
</evidence>
<comment type="function">
    <text evidence="1">Flagellum-specific muramidase which hydrolyzes the peptidoglycan layer to assemble the rod structure in the periplasmic space.</text>
</comment>
<evidence type="ECO:0000256" key="10">
    <source>
        <dbReference type="ARBA" id="ARBA00030835"/>
    </source>
</evidence>
<evidence type="ECO:0000256" key="2">
    <source>
        <dbReference type="ARBA" id="ARBA00004418"/>
    </source>
</evidence>
<evidence type="ECO:0000256" key="3">
    <source>
        <dbReference type="ARBA" id="ARBA00006880"/>
    </source>
</evidence>
<name>A0A643FAK8_IDEDE</name>
<evidence type="ECO:0000256" key="7">
    <source>
        <dbReference type="ARBA" id="ARBA00022801"/>
    </source>
</evidence>
<dbReference type="RefSeq" id="WP_151124450.1">
    <property type="nucleotide sequence ID" value="NZ_CP088081.1"/>
</dbReference>
<dbReference type="InterPro" id="IPR013377">
    <property type="entry name" value="FlgJ"/>
</dbReference>
<dbReference type="NCBIfam" id="TIGR02541">
    <property type="entry name" value="flagell_FlgJ"/>
    <property type="match status" value="1"/>
</dbReference>
<protein>
    <recommendedName>
        <fullName evidence="5">Peptidoglycan hydrolase FlgJ</fullName>
    </recommendedName>
    <alternativeName>
        <fullName evidence="10">Muramidase FlgJ</fullName>
    </alternativeName>
</protein>
<keyword evidence="12" id="KW-0282">Flagellum</keyword>
<dbReference type="InterPro" id="IPR019301">
    <property type="entry name" value="Flagellar_prot_FlgJ_N"/>
</dbReference>
<dbReference type="PRINTS" id="PR01002">
    <property type="entry name" value="FLGFLGJ"/>
</dbReference>
<keyword evidence="12" id="KW-0966">Cell projection</keyword>
<dbReference type="GO" id="GO:0044780">
    <property type="term" value="P:bacterial-type flagellum assembly"/>
    <property type="evidence" value="ECO:0007669"/>
    <property type="project" value="InterPro"/>
</dbReference>
<dbReference type="EMBL" id="VZPB01000027">
    <property type="protein sequence ID" value="KAB0581080.1"/>
    <property type="molecule type" value="Genomic_DNA"/>
</dbReference>
<dbReference type="GO" id="GO:0016798">
    <property type="term" value="F:hydrolase activity, acting on glycosyl bonds"/>
    <property type="evidence" value="ECO:0007669"/>
    <property type="project" value="UniProtKB-KW"/>
</dbReference>
<dbReference type="PANTHER" id="PTHR33308:SF9">
    <property type="entry name" value="PEPTIDOGLYCAN HYDROLASE FLGJ"/>
    <property type="match status" value="1"/>
</dbReference>
<accession>A0A643FAK8</accession>